<dbReference type="EMBL" id="JARKIE010000288">
    <property type="protein sequence ID" value="KAJ7657541.1"/>
    <property type="molecule type" value="Genomic_DNA"/>
</dbReference>
<name>A0AAD7G536_MYCRO</name>
<evidence type="ECO:0000313" key="1">
    <source>
        <dbReference type="EMBL" id="KAJ7657541.1"/>
    </source>
</evidence>
<dbReference type="AlphaFoldDB" id="A0AAD7G536"/>
<dbReference type="Proteomes" id="UP001221757">
    <property type="component" value="Unassembled WGS sequence"/>
</dbReference>
<gene>
    <name evidence="1" type="ORF">B0H17DRAFT_1337840</name>
</gene>
<comment type="caution">
    <text evidence="1">The sequence shown here is derived from an EMBL/GenBank/DDBJ whole genome shotgun (WGS) entry which is preliminary data.</text>
</comment>
<accession>A0AAD7G536</accession>
<reference evidence="1" key="1">
    <citation type="submission" date="2023-03" db="EMBL/GenBank/DDBJ databases">
        <title>Massive genome expansion in bonnet fungi (Mycena s.s.) driven by repeated elements and novel gene families across ecological guilds.</title>
        <authorList>
            <consortium name="Lawrence Berkeley National Laboratory"/>
            <person name="Harder C.B."/>
            <person name="Miyauchi S."/>
            <person name="Viragh M."/>
            <person name="Kuo A."/>
            <person name="Thoen E."/>
            <person name="Andreopoulos B."/>
            <person name="Lu D."/>
            <person name="Skrede I."/>
            <person name="Drula E."/>
            <person name="Henrissat B."/>
            <person name="Morin E."/>
            <person name="Kohler A."/>
            <person name="Barry K."/>
            <person name="LaButti K."/>
            <person name="Morin E."/>
            <person name="Salamov A."/>
            <person name="Lipzen A."/>
            <person name="Mereny Z."/>
            <person name="Hegedus B."/>
            <person name="Baldrian P."/>
            <person name="Stursova M."/>
            <person name="Weitz H."/>
            <person name="Taylor A."/>
            <person name="Grigoriev I.V."/>
            <person name="Nagy L.G."/>
            <person name="Martin F."/>
            <person name="Kauserud H."/>
        </authorList>
    </citation>
    <scope>NUCLEOTIDE SEQUENCE</scope>
    <source>
        <strain evidence="1">CBHHK067</strain>
    </source>
</reference>
<sequence>GCAKTVIPAKVWGNLGIRCPRVPLHRSTPHPIHLLSHARPLHSCTSSAPCSAVSPHIPHHRRRALLFPLHPTRPRSSLYSRRAPSSPHWLFHPSPSPCPRPIFPISRYSHPYHPPRPPCATSDVRAANEGSPSLPVLRLHPVRLFITPSHPFLPSPSPPSQADACPSPHIVPARLFLSPYPLPPRILRYTPACPARLIAGSFRVPLPTSPACRIPFHSFFRLAISS</sequence>
<protein>
    <submittedName>
        <fullName evidence="1">Uncharacterized protein</fullName>
    </submittedName>
</protein>
<keyword evidence="2" id="KW-1185">Reference proteome</keyword>
<proteinExistence type="predicted"/>
<feature type="non-terminal residue" evidence="1">
    <location>
        <position position="226"/>
    </location>
</feature>
<evidence type="ECO:0000313" key="2">
    <source>
        <dbReference type="Proteomes" id="UP001221757"/>
    </source>
</evidence>
<organism evidence="1 2">
    <name type="scientific">Mycena rosella</name>
    <name type="common">Pink bonnet</name>
    <name type="synonym">Agaricus rosellus</name>
    <dbReference type="NCBI Taxonomy" id="1033263"/>
    <lineage>
        <taxon>Eukaryota</taxon>
        <taxon>Fungi</taxon>
        <taxon>Dikarya</taxon>
        <taxon>Basidiomycota</taxon>
        <taxon>Agaricomycotina</taxon>
        <taxon>Agaricomycetes</taxon>
        <taxon>Agaricomycetidae</taxon>
        <taxon>Agaricales</taxon>
        <taxon>Marasmiineae</taxon>
        <taxon>Mycenaceae</taxon>
        <taxon>Mycena</taxon>
    </lineage>
</organism>